<dbReference type="Proteomes" id="UP001209540">
    <property type="component" value="Unassembled WGS sequence"/>
</dbReference>
<proteinExistence type="predicted"/>
<evidence type="ECO:0000313" key="2">
    <source>
        <dbReference type="Proteomes" id="UP001209540"/>
    </source>
</evidence>
<dbReference type="EMBL" id="JAIXMP010000015">
    <property type="protein sequence ID" value="KAI9261627.1"/>
    <property type="molecule type" value="Genomic_DNA"/>
</dbReference>
<protein>
    <submittedName>
        <fullName evidence="1">Uncharacterized protein</fullName>
    </submittedName>
</protein>
<organism evidence="1 2">
    <name type="scientific">Phascolomyces articulosus</name>
    <dbReference type="NCBI Taxonomy" id="60185"/>
    <lineage>
        <taxon>Eukaryota</taxon>
        <taxon>Fungi</taxon>
        <taxon>Fungi incertae sedis</taxon>
        <taxon>Mucoromycota</taxon>
        <taxon>Mucoromycotina</taxon>
        <taxon>Mucoromycetes</taxon>
        <taxon>Mucorales</taxon>
        <taxon>Lichtheimiaceae</taxon>
        <taxon>Phascolomyces</taxon>
    </lineage>
</organism>
<dbReference type="AlphaFoldDB" id="A0AAD5PDS5"/>
<name>A0AAD5PDS5_9FUNG</name>
<reference evidence="1" key="2">
    <citation type="submission" date="2023-02" db="EMBL/GenBank/DDBJ databases">
        <authorList>
            <consortium name="DOE Joint Genome Institute"/>
            <person name="Mondo S.J."/>
            <person name="Chang Y."/>
            <person name="Wang Y."/>
            <person name="Ahrendt S."/>
            <person name="Andreopoulos W."/>
            <person name="Barry K."/>
            <person name="Beard J."/>
            <person name="Benny G.L."/>
            <person name="Blankenship S."/>
            <person name="Bonito G."/>
            <person name="Cuomo C."/>
            <person name="Desiro A."/>
            <person name="Gervers K.A."/>
            <person name="Hundley H."/>
            <person name="Kuo A."/>
            <person name="LaButti K."/>
            <person name="Lang B.F."/>
            <person name="Lipzen A."/>
            <person name="O'Donnell K."/>
            <person name="Pangilinan J."/>
            <person name="Reynolds N."/>
            <person name="Sandor L."/>
            <person name="Smith M.W."/>
            <person name="Tsang A."/>
            <person name="Grigoriev I.V."/>
            <person name="Stajich J.E."/>
            <person name="Spatafora J.W."/>
        </authorList>
    </citation>
    <scope>NUCLEOTIDE SEQUENCE</scope>
    <source>
        <strain evidence="1">RSA 2281</strain>
    </source>
</reference>
<keyword evidence="2" id="KW-1185">Reference proteome</keyword>
<reference evidence="1" key="1">
    <citation type="journal article" date="2022" name="IScience">
        <title>Evolution of zygomycete secretomes and the origins of terrestrial fungal ecologies.</title>
        <authorList>
            <person name="Chang Y."/>
            <person name="Wang Y."/>
            <person name="Mondo S."/>
            <person name="Ahrendt S."/>
            <person name="Andreopoulos W."/>
            <person name="Barry K."/>
            <person name="Beard J."/>
            <person name="Benny G.L."/>
            <person name="Blankenship S."/>
            <person name="Bonito G."/>
            <person name="Cuomo C."/>
            <person name="Desiro A."/>
            <person name="Gervers K.A."/>
            <person name="Hundley H."/>
            <person name="Kuo A."/>
            <person name="LaButti K."/>
            <person name="Lang B.F."/>
            <person name="Lipzen A."/>
            <person name="O'Donnell K."/>
            <person name="Pangilinan J."/>
            <person name="Reynolds N."/>
            <person name="Sandor L."/>
            <person name="Smith M.E."/>
            <person name="Tsang A."/>
            <person name="Grigoriev I.V."/>
            <person name="Stajich J.E."/>
            <person name="Spatafora J.W."/>
        </authorList>
    </citation>
    <scope>NUCLEOTIDE SEQUENCE</scope>
    <source>
        <strain evidence="1">RSA 2281</strain>
    </source>
</reference>
<gene>
    <name evidence="1" type="ORF">BDA99DRAFT_538015</name>
</gene>
<accession>A0AAD5PDS5</accession>
<sequence>MATVSRKNKMDKNVTIMTVWNAKIYISADVYDPTTRSPSSSEVIWNFNQIWKPMMEFGRFVHCAENVPLYSTSSLLYHKCSLTCVWNAHTSFNRMDSNLFRMHWSYLILTMSNPKKYRQKKEKPDGLHQVVCSTIIKITVKKHCSRGPQS</sequence>
<evidence type="ECO:0000313" key="1">
    <source>
        <dbReference type="EMBL" id="KAI9261627.1"/>
    </source>
</evidence>
<comment type="caution">
    <text evidence="1">The sequence shown here is derived from an EMBL/GenBank/DDBJ whole genome shotgun (WGS) entry which is preliminary data.</text>
</comment>